<proteinExistence type="predicted"/>
<organism evidence="1 2">
    <name type="scientific">Aeromonas allosaccharophila</name>
    <dbReference type="NCBI Taxonomy" id="656"/>
    <lineage>
        <taxon>Bacteria</taxon>
        <taxon>Pseudomonadati</taxon>
        <taxon>Pseudomonadota</taxon>
        <taxon>Gammaproteobacteria</taxon>
        <taxon>Aeromonadales</taxon>
        <taxon>Aeromonadaceae</taxon>
        <taxon>Aeromonas</taxon>
    </lineage>
</organism>
<geneLocation type="plasmid" evidence="1 2">
    <name>pK520-KPC</name>
</geneLocation>
<sequence length="141" mass="15343">MAVLGGEGGFAQSQLSDAKSFSESPSEVLMSEIIADAMRQYMVGSITTGADLLQIRHMVGLDQITFAKLIGKSTSAIMRAEDSNVLPRDIALLAKGVMIEHMSNLALQHMREMQISPQDRAVIARVFCTRMANELRVECAA</sequence>
<evidence type="ECO:0000313" key="1">
    <source>
        <dbReference type="EMBL" id="WED79064.1"/>
    </source>
</evidence>
<dbReference type="AlphaFoldDB" id="A0AAX3NXZ7"/>
<accession>A0AAX3NXZ7</accession>
<evidence type="ECO:0008006" key="3">
    <source>
        <dbReference type="Google" id="ProtNLM"/>
    </source>
</evidence>
<dbReference type="EMBL" id="CP118989">
    <property type="protein sequence ID" value="WED79064.1"/>
    <property type="molecule type" value="Genomic_DNA"/>
</dbReference>
<dbReference type="RefSeq" id="WP_148248208.1">
    <property type="nucleotide sequence ID" value="NZ_CP118989.1"/>
</dbReference>
<protein>
    <recommendedName>
        <fullName evidence="3">Transcriptional regulator</fullName>
    </recommendedName>
</protein>
<dbReference type="Proteomes" id="UP001213721">
    <property type="component" value="Plasmid pK520-KPC"/>
</dbReference>
<name>A0AAX3NXZ7_9GAMM</name>
<evidence type="ECO:0000313" key="2">
    <source>
        <dbReference type="Proteomes" id="UP001213721"/>
    </source>
</evidence>
<reference evidence="1" key="1">
    <citation type="submission" date="2023-02" db="EMBL/GenBank/DDBJ databases">
        <title>The sequence of Aeromonas allosaccharophila K520.</title>
        <authorList>
            <person name="Luo X."/>
        </authorList>
    </citation>
    <scope>NUCLEOTIDE SEQUENCE</scope>
    <source>
        <strain evidence="1">K520</strain>
        <plasmid evidence="1">pK520-KPC</plasmid>
    </source>
</reference>
<gene>
    <name evidence="1" type="ORF">PYU98_24280</name>
</gene>
<keyword evidence="1" id="KW-0614">Plasmid</keyword>